<proteinExistence type="predicted"/>
<sequence length="398" mass="43413">MGSKRAPASLENARTAKRARIRGQDCAHLCKSLQLVLLPPEIVAIPCVVETINRLAMTPQEALIEAVKRKQLGELHSILRRFQCDTSNAFVCAAGTGDQAAMQLLRSGIEYRGELAALATAAAAAAKHGMLEVVTYLVSEFEKSFRKSVGGRNAYYRVDDATWVIVDEAAAEGFLNVVKFGIGHAIGSNYEASSPLQSDAIYCAAKNGHTAVVRFLLDQHAFHWELGAAINVAVKNNDRVIVNLLYEAYPLYSGGADFLVQMARDARTDTVKYLYANVNPSLEVIGEAFVNATSYCYTDAADFLFATGRVSKEAFDVAVLNAASSGRISVLKILSGKKRASPWVLVTAARAGQYPTVKTFLHFQRQSLNALVEAYNVTREPNVRVLLRGILESQYVSR</sequence>
<dbReference type="Gene3D" id="1.25.40.20">
    <property type="entry name" value="Ankyrin repeat-containing domain"/>
    <property type="match status" value="1"/>
</dbReference>
<organism evidence="1 2">
    <name type="scientific">Phytophthora fragariaefolia</name>
    <dbReference type="NCBI Taxonomy" id="1490495"/>
    <lineage>
        <taxon>Eukaryota</taxon>
        <taxon>Sar</taxon>
        <taxon>Stramenopiles</taxon>
        <taxon>Oomycota</taxon>
        <taxon>Peronosporomycetes</taxon>
        <taxon>Peronosporales</taxon>
        <taxon>Peronosporaceae</taxon>
        <taxon>Phytophthora</taxon>
    </lineage>
</organism>
<dbReference type="InterPro" id="IPR052050">
    <property type="entry name" value="SecEffector_AnkRepeat"/>
</dbReference>
<gene>
    <name evidence="1" type="ORF">Pfra01_002117700</name>
</gene>
<protein>
    <submittedName>
        <fullName evidence="1">Unnamed protein product</fullName>
    </submittedName>
</protein>
<dbReference type="SUPFAM" id="SSF48403">
    <property type="entry name" value="Ankyrin repeat"/>
    <property type="match status" value="1"/>
</dbReference>
<accession>A0A9W7D557</accession>
<comment type="caution">
    <text evidence="1">The sequence shown here is derived from an EMBL/GenBank/DDBJ whole genome shotgun (WGS) entry which is preliminary data.</text>
</comment>
<dbReference type="AlphaFoldDB" id="A0A9W7D557"/>
<dbReference type="EMBL" id="BSXT01002980">
    <property type="protein sequence ID" value="GMF51945.1"/>
    <property type="molecule type" value="Genomic_DNA"/>
</dbReference>
<evidence type="ECO:0000313" key="2">
    <source>
        <dbReference type="Proteomes" id="UP001165121"/>
    </source>
</evidence>
<reference evidence="1" key="1">
    <citation type="submission" date="2023-04" db="EMBL/GenBank/DDBJ databases">
        <title>Phytophthora fragariaefolia NBRC 109709.</title>
        <authorList>
            <person name="Ichikawa N."/>
            <person name="Sato H."/>
            <person name="Tonouchi N."/>
        </authorList>
    </citation>
    <scope>NUCLEOTIDE SEQUENCE</scope>
    <source>
        <strain evidence="1">NBRC 109709</strain>
    </source>
</reference>
<dbReference type="PANTHER" id="PTHR46586">
    <property type="entry name" value="ANKYRIN REPEAT-CONTAINING PROTEIN"/>
    <property type="match status" value="1"/>
</dbReference>
<dbReference type="Proteomes" id="UP001165121">
    <property type="component" value="Unassembled WGS sequence"/>
</dbReference>
<dbReference type="PANTHER" id="PTHR46586:SF3">
    <property type="entry name" value="ANKYRIN REPEAT-CONTAINING PROTEIN"/>
    <property type="match status" value="1"/>
</dbReference>
<dbReference type="InterPro" id="IPR036770">
    <property type="entry name" value="Ankyrin_rpt-contain_sf"/>
</dbReference>
<evidence type="ECO:0000313" key="1">
    <source>
        <dbReference type="EMBL" id="GMF51945.1"/>
    </source>
</evidence>
<name>A0A9W7D557_9STRA</name>
<dbReference type="OrthoDB" id="110289at2759"/>
<keyword evidence="2" id="KW-1185">Reference proteome</keyword>